<dbReference type="Proteomes" id="UP000265520">
    <property type="component" value="Unassembled WGS sequence"/>
</dbReference>
<dbReference type="EMBL" id="LXQA010004641">
    <property type="protein sequence ID" value="MCH83093.1"/>
    <property type="molecule type" value="Genomic_DNA"/>
</dbReference>
<sequence length="74" mass="8069">MLEEEAGTNCLLMDRVKSVGVFQGLHQLYTTVNHAAVVMNEYFAKNQRTDSSCSFGNSGIVAYNDPSVGNCTYA</sequence>
<name>A0A392M7G8_9FABA</name>
<evidence type="ECO:0000256" key="1">
    <source>
        <dbReference type="ARBA" id="ARBA00022729"/>
    </source>
</evidence>
<gene>
    <name evidence="3" type="ORF">A2U01_0003908</name>
</gene>
<evidence type="ECO:0000313" key="3">
    <source>
        <dbReference type="EMBL" id="MCH83093.1"/>
    </source>
</evidence>
<keyword evidence="4" id="KW-1185">Reference proteome</keyword>
<dbReference type="Pfam" id="PF07983">
    <property type="entry name" value="X8"/>
    <property type="match status" value="1"/>
</dbReference>
<protein>
    <submittedName>
        <fullName evidence="3">Carbohydrate-binding X8 domain-containing protein</fullName>
    </submittedName>
</protein>
<reference evidence="3 4" key="1">
    <citation type="journal article" date="2018" name="Front. Plant Sci.">
        <title>Red Clover (Trifolium pratense) and Zigzag Clover (T. medium) - A Picture of Genomic Similarities and Differences.</title>
        <authorList>
            <person name="Dluhosova J."/>
            <person name="Istvanek J."/>
            <person name="Nedelnik J."/>
            <person name="Repkova J."/>
        </authorList>
    </citation>
    <scope>NUCLEOTIDE SEQUENCE [LARGE SCALE GENOMIC DNA]</scope>
    <source>
        <strain evidence="4">cv. 10/8</strain>
        <tissue evidence="3">Leaf</tissue>
    </source>
</reference>
<dbReference type="SMART" id="SM00768">
    <property type="entry name" value="X8"/>
    <property type="match status" value="1"/>
</dbReference>
<feature type="domain" description="X8" evidence="2">
    <location>
        <begin position="8"/>
        <end position="73"/>
    </location>
</feature>
<keyword evidence="1" id="KW-0732">Signal</keyword>
<proteinExistence type="predicted"/>
<comment type="caution">
    <text evidence="3">The sequence shown here is derived from an EMBL/GenBank/DDBJ whole genome shotgun (WGS) entry which is preliminary data.</text>
</comment>
<dbReference type="InterPro" id="IPR012946">
    <property type="entry name" value="X8"/>
</dbReference>
<dbReference type="AlphaFoldDB" id="A0A392M7G8"/>
<accession>A0A392M7G8</accession>
<evidence type="ECO:0000259" key="2">
    <source>
        <dbReference type="SMART" id="SM00768"/>
    </source>
</evidence>
<organism evidence="3 4">
    <name type="scientific">Trifolium medium</name>
    <dbReference type="NCBI Taxonomy" id="97028"/>
    <lineage>
        <taxon>Eukaryota</taxon>
        <taxon>Viridiplantae</taxon>
        <taxon>Streptophyta</taxon>
        <taxon>Embryophyta</taxon>
        <taxon>Tracheophyta</taxon>
        <taxon>Spermatophyta</taxon>
        <taxon>Magnoliopsida</taxon>
        <taxon>eudicotyledons</taxon>
        <taxon>Gunneridae</taxon>
        <taxon>Pentapetalae</taxon>
        <taxon>rosids</taxon>
        <taxon>fabids</taxon>
        <taxon>Fabales</taxon>
        <taxon>Fabaceae</taxon>
        <taxon>Papilionoideae</taxon>
        <taxon>50 kb inversion clade</taxon>
        <taxon>NPAAA clade</taxon>
        <taxon>Hologalegina</taxon>
        <taxon>IRL clade</taxon>
        <taxon>Trifolieae</taxon>
        <taxon>Trifolium</taxon>
    </lineage>
</organism>
<evidence type="ECO:0000313" key="4">
    <source>
        <dbReference type="Proteomes" id="UP000265520"/>
    </source>
</evidence>